<dbReference type="EMBL" id="CACVAQ010000222">
    <property type="protein sequence ID" value="CAA6814841.1"/>
    <property type="molecule type" value="Genomic_DNA"/>
</dbReference>
<accession>A0A6S6T234</accession>
<evidence type="ECO:0008006" key="2">
    <source>
        <dbReference type="Google" id="ProtNLM"/>
    </source>
</evidence>
<reference evidence="1" key="1">
    <citation type="submission" date="2020-01" db="EMBL/GenBank/DDBJ databases">
        <authorList>
            <person name="Meier V. D."/>
            <person name="Meier V D."/>
        </authorList>
    </citation>
    <scope>NUCLEOTIDE SEQUENCE</scope>
    <source>
        <strain evidence="1">HLG_WM_MAG_10</strain>
    </source>
</reference>
<dbReference type="AlphaFoldDB" id="A0A6S6T234"/>
<protein>
    <recommendedName>
        <fullName evidence="2">STAS/SEC14 domain-containing protein</fullName>
    </recommendedName>
</protein>
<name>A0A6S6T234_9BACT</name>
<proteinExistence type="predicted"/>
<sequence length="134" mass="15515">MERKTTESIFFFRAENILETKPNPTFEGENTLEGAKENLAIMNEFLHKNTLPKGLLSNLPSRYTKKEVLNYYHEHLNTEDLTIYSAFIAGSFATKFVLGILLKISDRFVKKNTTTKVFNNREEAFEWLQESLSA</sequence>
<evidence type="ECO:0000313" key="1">
    <source>
        <dbReference type="EMBL" id="CAA6814841.1"/>
    </source>
</evidence>
<organism evidence="1">
    <name type="scientific">uncultured Aureispira sp</name>
    <dbReference type="NCBI Taxonomy" id="1331704"/>
    <lineage>
        <taxon>Bacteria</taxon>
        <taxon>Pseudomonadati</taxon>
        <taxon>Bacteroidota</taxon>
        <taxon>Saprospiria</taxon>
        <taxon>Saprospirales</taxon>
        <taxon>Saprospiraceae</taxon>
        <taxon>Aureispira</taxon>
        <taxon>environmental samples</taxon>
    </lineage>
</organism>
<gene>
    <name evidence="1" type="ORF">HELGO_WM41585</name>
</gene>